<evidence type="ECO:0000256" key="2">
    <source>
        <dbReference type="ARBA" id="ARBA00022448"/>
    </source>
</evidence>
<evidence type="ECO:0000313" key="8">
    <source>
        <dbReference type="Proteomes" id="UP000005226"/>
    </source>
</evidence>
<dbReference type="InterPro" id="IPR038425">
    <property type="entry name" value="GAT_sf"/>
</dbReference>
<dbReference type="GO" id="GO:0043130">
    <property type="term" value="F:ubiquitin binding"/>
    <property type="evidence" value="ECO:0007669"/>
    <property type="project" value="InterPro"/>
</dbReference>
<dbReference type="Ensembl" id="ENSTRUT00000043346.3">
    <property type="protein sequence ID" value="ENSTRUP00000043201.3"/>
    <property type="gene ID" value="ENSTRUG00000016860.3"/>
</dbReference>
<dbReference type="InterPro" id="IPR002014">
    <property type="entry name" value="VHS_dom"/>
</dbReference>
<evidence type="ECO:0000313" key="7">
    <source>
        <dbReference type="Ensembl" id="ENSTRUP00000043201.3"/>
    </source>
</evidence>
<dbReference type="Gene3D" id="1.25.40.90">
    <property type="match status" value="1"/>
</dbReference>
<dbReference type="GO" id="GO:0007165">
    <property type="term" value="P:signal transduction"/>
    <property type="evidence" value="ECO:0007669"/>
    <property type="project" value="TreeGrafter"/>
</dbReference>
<dbReference type="GO" id="GO:0016020">
    <property type="term" value="C:membrane"/>
    <property type="evidence" value="ECO:0007669"/>
    <property type="project" value="TreeGrafter"/>
</dbReference>
<dbReference type="PANTHER" id="PTHR13856:SF31">
    <property type="entry name" value="TOM1-LIKE PROTEIN 2"/>
    <property type="match status" value="1"/>
</dbReference>
<gene>
    <name evidence="7" type="primary">tom1l2</name>
</gene>
<dbReference type="InterPro" id="IPR004152">
    <property type="entry name" value="GAT_dom"/>
</dbReference>
<dbReference type="PROSITE" id="PS50909">
    <property type="entry name" value="GAT"/>
    <property type="match status" value="1"/>
</dbReference>
<name>H2V1X1_TAKRU</name>
<dbReference type="PROSITE" id="PS50179">
    <property type="entry name" value="VHS"/>
    <property type="match status" value="1"/>
</dbReference>
<dbReference type="Proteomes" id="UP000005226">
    <property type="component" value="Chromosome 1"/>
</dbReference>
<dbReference type="GO" id="GO:0035091">
    <property type="term" value="F:phosphatidylinositol binding"/>
    <property type="evidence" value="ECO:0007669"/>
    <property type="project" value="InterPro"/>
</dbReference>
<feature type="region of interest" description="Disordered" evidence="4">
    <location>
        <begin position="381"/>
        <end position="426"/>
    </location>
</feature>
<keyword evidence="2" id="KW-0813">Transport</keyword>
<feature type="domain" description="VHS" evidence="5">
    <location>
        <begin position="20"/>
        <end position="152"/>
    </location>
</feature>
<reference evidence="7 8" key="1">
    <citation type="journal article" date="2011" name="Genome Biol. Evol.">
        <title>Integration of the genetic map and genome assembly of fugu facilitates insights into distinct features of genome evolution in teleosts and mammals.</title>
        <authorList>
            <person name="Kai W."/>
            <person name="Kikuchi K."/>
            <person name="Tohari S."/>
            <person name="Chew A.K."/>
            <person name="Tay A."/>
            <person name="Fujiwara A."/>
            <person name="Hosoya S."/>
            <person name="Suetake H."/>
            <person name="Naruse K."/>
            <person name="Brenner S."/>
            <person name="Suzuki Y."/>
            <person name="Venkatesh B."/>
        </authorList>
    </citation>
    <scope>NUCLEOTIDE SEQUENCE [LARGE SCALE GENOMIC DNA]</scope>
</reference>
<dbReference type="SUPFAM" id="SSF89009">
    <property type="entry name" value="GAT-like domain"/>
    <property type="match status" value="1"/>
</dbReference>
<dbReference type="InterPro" id="IPR008942">
    <property type="entry name" value="ENTH_VHS"/>
</dbReference>
<dbReference type="FunFam" id="1.20.58.160:FF:000001">
    <property type="entry name" value="TOM1-like protein 2 isoform X1"/>
    <property type="match status" value="1"/>
</dbReference>
<evidence type="ECO:0000256" key="3">
    <source>
        <dbReference type="ARBA" id="ARBA00022927"/>
    </source>
</evidence>
<dbReference type="AlphaFoldDB" id="H2V1X1"/>
<protein>
    <submittedName>
        <fullName evidence="7">Target of myb1 like 2 membrane trafficking protein</fullName>
    </submittedName>
</protein>
<comment type="similarity">
    <text evidence="1">Belongs to the TOM1 family.</text>
</comment>
<dbReference type="CDD" id="cd14238">
    <property type="entry name" value="GAT_TM1L2"/>
    <property type="match status" value="1"/>
</dbReference>
<dbReference type="Pfam" id="PF03127">
    <property type="entry name" value="GAT"/>
    <property type="match status" value="1"/>
</dbReference>
<reference evidence="7" key="2">
    <citation type="submission" date="2025-08" db="UniProtKB">
        <authorList>
            <consortium name="Ensembl"/>
        </authorList>
    </citation>
    <scope>IDENTIFICATION</scope>
</reference>
<dbReference type="Gene3D" id="1.20.58.160">
    <property type="match status" value="1"/>
</dbReference>
<feature type="domain" description="GAT" evidence="6">
    <location>
        <begin position="216"/>
        <end position="304"/>
    </location>
</feature>
<evidence type="ECO:0000256" key="4">
    <source>
        <dbReference type="SAM" id="MobiDB-lite"/>
    </source>
</evidence>
<proteinExistence type="inferred from homology"/>
<dbReference type="Pfam" id="PF00790">
    <property type="entry name" value="VHS"/>
    <property type="match status" value="1"/>
</dbReference>
<dbReference type="SMART" id="SM00288">
    <property type="entry name" value="VHS"/>
    <property type="match status" value="1"/>
</dbReference>
<feature type="compositionally biased region" description="Basic and acidic residues" evidence="4">
    <location>
        <begin position="417"/>
        <end position="426"/>
    </location>
</feature>
<keyword evidence="8" id="KW-1185">Reference proteome</keyword>
<organism evidence="7 8">
    <name type="scientific">Takifugu rubripes</name>
    <name type="common">Japanese pufferfish</name>
    <name type="synonym">Fugu rubripes</name>
    <dbReference type="NCBI Taxonomy" id="31033"/>
    <lineage>
        <taxon>Eukaryota</taxon>
        <taxon>Metazoa</taxon>
        <taxon>Chordata</taxon>
        <taxon>Craniata</taxon>
        <taxon>Vertebrata</taxon>
        <taxon>Euteleostomi</taxon>
        <taxon>Actinopterygii</taxon>
        <taxon>Neopterygii</taxon>
        <taxon>Teleostei</taxon>
        <taxon>Neoteleostei</taxon>
        <taxon>Acanthomorphata</taxon>
        <taxon>Eupercaria</taxon>
        <taxon>Tetraodontiformes</taxon>
        <taxon>Tetradontoidea</taxon>
        <taxon>Tetraodontidae</taxon>
        <taxon>Takifugu</taxon>
    </lineage>
</organism>
<dbReference type="GO" id="GO:0015031">
    <property type="term" value="P:protein transport"/>
    <property type="evidence" value="ECO:0007669"/>
    <property type="project" value="UniProtKB-UniRule"/>
</dbReference>
<dbReference type="PANTHER" id="PTHR13856">
    <property type="entry name" value="VHS DOMAIN CONTAINING PROTEIN FAMILY"/>
    <property type="match status" value="1"/>
</dbReference>
<dbReference type="SUPFAM" id="SSF48464">
    <property type="entry name" value="ENTH/VHS domain"/>
    <property type="match status" value="1"/>
</dbReference>
<evidence type="ECO:0000259" key="6">
    <source>
        <dbReference type="PROSITE" id="PS50909"/>
    </source>
</evidence>
<sequence length="426" mass="46976">MEFLLGNPFSTPVGHCIERATDGSLQNEDWTLNMEICDIINETEDGPKDAIRAMKKRLNGNRNYREVMLALTVLETCVKNCGHRFHALVTSRDFVDGVLVKIISPKNNPPRIVQDKVLALIQAWADAFRSSPDLTGVVQVYEELKRKGIEFPTSELETLSPIQTPQRTASAPEGDSTLLKYGNITSQPTSQTIPPAYTTPQVPNIHASGAINPTPEQICRLRSELDIVRGNTKVMSEMLTEMVPGQEDASDYELLQELNRTCRAMQQRMMELISCVSNESVTEELLHVNDDLNNIFLRYERYERFRTGRSSAQSVNNGVSQQLLPGRKVIFASLLIVSHCLILAPSSLNSVSSTLSSLSSGKPPPTQDDFDVFAQTRTGVLSTPERAKAAEVTPSLPSPPSGDPGTTQGTPNRKKPARQEDGLLAM</sequence>
<reference evidence="7" key="3">
    <citation type="submission" date="2025-09" db="UniProtKB">
        <authorList>
            <consortium name="Ensembl"/>
        </authorList>
    </citation>
    <scope>IDENTIFICATION</scope>
</reference>
<dbReference type="GeneTree" id="ENSGT00940000156940"/>
<keyword evidence="3" id="KW-0653">Protein transport</keyword>
<dbReference type="FunFam" id="1.25.40.90:FF:000003">
    <property type="entry name" value="TOM1-like protein 2 isoform X1"/>
    <property type="match status" value="1"/>
</dbReference>
<accession>H2V1X1</accession>
<dbReference type="GO" id="GO:0005768">
    <property type="term" value="C:endosome"/>
    <property type="evidence" value="ECO:0007669"/>
    <property type="project" value="TreeGrafter"/>
</dbReference>
<evidence type="ECO:0000259" key="5">
    <source>
        <dbReference type="PROSITE" id="PS50179"/>
    </source>
</evidence>
<evidence type="ECO:0000256" key="1">
    <source>
        <dbReference type="ARBA" id="ARBA00007708"/>
    </source>
</evidence>
<dbReference type="GO" id="GO:0030276">
    <property type="term" value="F:clathrin binding"/>
    <property type="evidence" value="ECO:0007669"/>
    <property type="project" value="TreeGrafter"/>
</dbReference>